<gene>
    <name evidence="1" type="ORF">TU86_01770</name>
</gene>
<sequence length="106" mass="11620">MSDHENLGSPYRSQLAACNDHYHAVRSINKYGPIAHTHALAQVFMMQKVADDEWQALEMARVSLDQTRRLAAGEMLNKQAHAVLNAHSARHAAGEDCADPAGFLPA</sequence>
<name>A0A0J6ITQ3_9PSED</name>
<dbReference type="RefSeq" id="WP_048362585.1">
    <property type="nucleotide sequence ID" value="NZ_JYLF01000001.1"/>
</dbReference>
<accession>A0A0J6ITQ3</accession>
<dbReference type="PATRIC" id="fig|1608994.3.peg.926"/>
<evidence type="ECO:0000313" key="1">
    <source>
        <dbReference type="EMBL" id="KMN15524.1"/>
    </source>
</evidence>
<dbReference type="OrthoDB" id="9256009at2"/>
<proteinExistence type="predicted"/>
<dbReference type="STRING" id="1608994.TU86_01770"/>
<reference evidence="1 2" key="1">
    <citation type="submission" date="2015-02" db="EMBL/GenBank/DDBJ databases">
        <title>Pseudomonas helleri sp. nov. and Pseudomonas weihenstephanensis sp. nov., isolated from raw cows milk.</title>
        <authorList>
            <person name="von Neubeck M."/>
            <person name="Huptas C."/>
            <person name="Wenning M."/>
            <person name="Scherer S."/>
        </authorList>
    </citation>
    <scope>NUCLEOTIDE SEQUENCE [LARGE SCALE GENOMIC DNA]</scope>
    <source>
        <strain evidence="1 2">DSM 29166</strain>
    </source>
</reference>
<protein>
    <submittedName>
        <fullName evidence="1">Uncharacterized protein</fullName>
    </submittedName>
</protein>
<dbReference type="Proteomes" id="UP000036325">
    <property type="component" value="Unassembled WGS sequence"/>
</dbReference>
<comment type="caution">
    <text evidence="1">The sequence shown here is derived from an EMBL/GenBank/DDBJ whole genome shotgun (WGS) entry which is preliminary data.</text>
</comment>
<dbReference type="EMBL" id="JYLF01000001">
    <property type="protein sequence ID" value="KMN15524.1"/>
    <property type="molecule type" value="Genomic_DNA"/>
</dbReference>
<dbReference type="AlphaFoldDB" id="A0A0J6ITQ3"/>
<organism evidence="1 2">
    <name type="scientific">Pseudomonas weihenstephanensis</name>
    <dbReference type="NCBI Taxonomy" id="1608994"/>
    <lineage>
        <taxon>Bacteria</taxon>
        <taxon>Pseudomonadati</taxon>
        <taxon>Pseudomonadota</taxon>
        <taxon>Gammaproteobacteria</taxon>
        <taxon>Pseudomonadales</taxon>
        <taxon>Pseudomonadaceae</taxon>
        <taxon>Pseudomonas</taxon>
    </lineage>
</organism>
<evidence type="ECO:0000313" key="2">
    <source>
        <dbReference type="Proteomes" id="UP000036325"/>
    </source>
</evidence>